<protein>
    <submittedName>
        <fullName evidence="1">Uncharacterized protein</fullName>
    </submittedName>
</protein>
<sequence length="141" mass="15980">MTFWNMPHGGHVRYGEDAVTPAAYVHRMQKSGRELVLKISSFGYLCAKHTFMQMQSEIDVDFGMHMEQQLENFSWVHRDENMNVPLKQEGLHMQFDHTYRDITCSASSSLKSYSGLFGKSSNIKTPKIETSSIPGTSADPS</sequence>
<keyword evidence="2" id="KW-1185">Reference proteome</keyword>
<dbReference type="Gramene" id="Bo2g064170.1">
    <property type="protein sequence ID" value="Bo2g064170.1"/>
    <property type="gene ID" value="Bo2g064170"/>
</dbReference>
<dbReference type="Proteomes" id="UP000032141">
    <property type="component" value="Chromosome C2"/>
</dbReference>
<proteinExistence type="predicted"/>
<evidence type="ECO:0000313" key="1">
    <source>
        <dbReference type="EnsemblPlants" id="Bo2g064170.1"/>
    </source>
</evidence>
<accession>A0A0D3APB8</accession>
<dbReference type="OMA" id="YLCAKHT"/>
<dbReference type="EnsemblPlants" id="Bo2g064170.1">
    <property type="protein sequence ID" value="Bo2g064170.1"/>
    <property type="gene ID" value="Bo2g064170"/>
</dbReference>
<dbReference type="AlphaFoldDB" id="A0A0D3APB8"/>
<evidence type="ECO:0000313" key="2">
    <source>
        <dbReference type="Proteomes" id="UP000032141"/>
    </source>
</evidence>
<organism evidence="1 2">
    <name type="scientific">Brassica oleracea var. oleracea</name>
    <dbReference type="NCBI Taxonomy" id="109376"/>
    <lineage>
        <taxon>Eukaryota</taxon>
        <taxon>Viridiplantae</taxon>
        <taxon>Streptophyta</taxon>
        <taxon>Embryophyta</taxon>
        <taxon>Tracheophyta</taxon>
        <taxon>Spermatophyta</taxon>
        <taxon>Magnoliopsida</taxon>
        <taxon>eudicotyledons</taxon>
        <taxon>Gunneridae</taxon>
        <taxon>Pentapetalae</taxon>
        <taxon>rosids</taxon>
        <taxon>malvids</taxon>
        <taxon>Brassicales</taxon>
        <taxon>Brassicaceae</taxon>
        <taxon>Brassiceae</taxon>
        <taxon>Brassica</taxon>
    </lineage>
</organism>
<reference evidence="1 2" key="1">
    <citation type="journal article" date="2014" name="Genome Biol.">
        <title>Transcriptome and methylome profiling reveals relics of genome dominance in the mesopolyploid Brassica oleracea.</title>
        <authorList>
            <person name="Parkin I.A."/>
            <person name="Koh C."/>
            <person name="Tang H."/>
            <person name="Robinson S.J."/>
            <person name="Kagale S."/>
            <person name="Clarke W.E."/>
            <person name="Town C.D."/>
            <person name="Nixon J."/>
            <person name="Krishnakumar V."/>
            <person name="Bidwell S.L."/>
            <person name="Denoeud F."/>
            <person name="Belcram H."/>
            <person name="Links M.G."/>
            <person name="Just J."/>
            <person name="Clarke C."/>
            <person name="Bender T."/>
            <person name="Huebert T."/>
            <person name="Mason A.S."/>
            <person name="Pires J.C."/>
            <person name="Barker G."/>
            <person name="Moore J."/>
            <person name="Walley P.G."/>
            <person name="Manoli S."/>
            <person name="Batley J."/>
            <person name="Edwards D."/>
            <person name="Nelson M.N."/>
            <person name="Wang X."/>
            <person name="Paterson A.H."/>
            <person name="King G."/>
            <person name="Bancroft I."/>
            <person name="Chalhoub B."/>
            <person name="Sharpe A.G."/>
        </authorList>
    </citation>
    <scope>NUCLEOTIDE SEQUENCE</scope>
    <source>
        <strain evidence="1 2">cv. TO1000</strain>
    </source>
</reference>
<name>A0A0D3APB8_BRAOL</name>
<dbReference type="HOGENOM" id="CLU_1827988_0_0_1"/>
<reference evidence="1" key="2">
    <citation type="submission" date="2015-03" db="UniProtKB">
        <authorList>
            <consortium name="EnsemblPlants"/>
        </authorList>
    </citation>
    <scope>IDENTIFICATION</scope>
</reference>